<evidence type="ECO:0000256" key="3">
    <source>
        <dbReference type="ARBA" id="ARBA00022741"/>
    </source>
</evidence>
<name>A0A1Y2AK94_9FUNG</name>
<proteinExistence type="predicted"/>
<evidence type="ECO:0000313" key="9">
    <source>
        <dbReference type="EMBL" id="ORY22912.1"/>
    </source>
</evidence>
<dbReference type="Pfam" id="PF00664">
    <property type="entry name" value="ABC_membrane"/>
    <property type="match status" value="1"/>
</dbReference>
<evidence type="ECO:0000256" key="5">
    <source>
        <dbReference type="ARBA" id="ARBA00022989"/>
    </source>
</evidence>
<keyword evidence="1" id="KW-0813">Transport</keyword>
<comment type="caution">
    <text evidence="9">The sequence shown here is derived from an EMBL/GenBank/DDBJ whole genome shotgun (WGS) entry which is preliminary data.</text>
</comment>
<dbReference type="STRING" id="329046.A0A1Y2AK94"/>
<keyword evidence="2 7" id="KW-0812">Transmembrane</keyword>
<evidence type="ECO:0000259" key="8">
    <source>
        <dbReference type="PROSITE" id="PS50929"/>
    </source>
</evidence>
<evidence type="ECO:0000313" key="10">
    <source>
        <dbReference type="Proteomes" id="UP000193642"/>
    </source>
</evidence>
<dbReference type="Proteomes" id="UP000193642">
    <property type="component" value="Unassembled WGS sequence"/>
</dbReference>
<dbReference type="GO" id="GO:0016020">
    <property type="term" value="C:membrane"/>
    <property type="evidence" value="ECO:0007669"/>
    <property type="project" value="InterPro"/>
</dbReference>
<reference evidence="9 10" key="1">
    <citation type="submission" date="2016-07" db="EMBL/GenBank/DDBJ databases">
        <title>Pervasive Adenine N6-methylation of Active Genes in Fungi.</title>
        <authorList>
            <consortium name="DOE Joint Genome Institute"/>
            <person name="Mondo S.J."/>
            <person name="Dannebaum R.O."/>
            <person name="Kuo R.C."/>
            <person name="Labutti K."/>
            <person name="Haridas S."/>
            <person name="Kuo A."/>
            <person name="Salamov A."/>
            <person name="Ahrendt S.R."/>
            <person name="Lipzen A."/>
            <person name="Sullivan W."/>
            <person name="Andreopoulos W.B."/>
            <person name="Clum A."/>
            <person name="Lindquist E."/>
            <person name="Daum C."/>
            <person name="Ramamoorthy G.K."/>
            <person name="Gryganskyi A."/>
            <person name="Culley D."/>
            <person name="Magnuson J.K."/>
            <person name="James T.Y."/>
            <person name="O'Malley M.A."/>
            <person name="Stajich J.E."/>
            <person name="Spatafora J.W."/>
            <person name="Visel A."/>
            <person name="Grigoriev I.V."/>
        </authorList>
    </citation>
    <scope>NUCLEOTIDE SEQUENCE [LARGE SCALE GENOMIC DNA]</scope>
    <source>
        <strain evidence="9 10">JEL800</strain>
    </source>
</reference>
<evidence type="ECO:0000256" key="1">
    <source>
        <dbReference type="ARBA" id="ARBA00022448"/>
    </source>
</evidence>
<organism evidence="9 10">
    <name type="scientific">Rhizoclosmatium globosum</name>
    <dbReference type="NCBI Taxonomy" id="329046"/>
    <lineage>
        <taxon>Eukaryota</taxon>
        <taxon>Fungi</taxon>
        <taxon>Fungi incertae sedis</taxon>
        <taxon>Chytridiomycota</taxon>
        <taxon>Chytridiomycota incertae sedis</taxon>
        <taxon>Chytridiomycetes</taxon>
        <taxon>Chytridiales</taxon>
        <taxon>Chytriomycetaceae</taxon>
        <taxon>Rhizoclosmatium</taxon>
    </lineage>
</organism>
<evidence type="ECO:0000256" key="7">
    <source>
        <dbReference type="SAM" id="Phobius"/>
    </source>
</evidence>
<gene>
    <name evidence="9" type="ORF">BCR33DRAFT_811201</name>
</gene>
<accession>A0A1Y2AK94</accession>
<feature type="transmembrane region" description="Helical" evidence="7">
    <location>
        <begin position="113"/>
        <end position="143"/>
    </location>
</feature>
<dbReference type="OrthoDB" id="2161066at2759"/>
<dbReference type="AlphaFoldDB" id="A0A1Y2AK94"/>
<keyword evidence="10" id="KW-1185">Reference proteome</keyword>
<evidence type="ECO:0000256" key="2">
    <source>
        <dbReference type="ARBA" id="ARBA00022692"/>
    </source>
</evidence>
<dbReference type="InterPro" id="IPR036640">
    <property type="entry name" value="ABC1_TM_sf"/>
</dbReference>
<feature type="transmembrane region" description="Helical" evidence="7">
    <location>
        <begin position="44"/>
        <end position="63"/>
    </location>
</feature>
<dbReference type="Gene3D" id="1.20.1560.10">
    <property type="entry name" value="ABC transporter type 1, transmembrane domain"/>
    <property type="match status" value="1"/>
</dbReference>
<feature type="domain" description="ABC transmembrane type-1" evidence="8">
    <location>
        <begin position="1"/>
        <end position="144"/>
    </location>
</feature>
<protein>
    <recommendedName>
        <fullName evidence="8">ABC transmembrane type-1 domain-containing protein</fullName>
    </recommendedName>
</protein>
<evidence type="ECO:0000256" key="4">
    <source>
        <dbReference type="ARBA" id="ARBA00022840"/>
    </source>
</evidence>
<evidence type="ECO:0000256" key="6">
    <source>
        <dbReference type="ARBA" id="ARBA00023136"/>
    </source>
</evidence>
<dbReference type="GO" id="GO:0005524">
    <property type="term" value="F:ATP binding"/>
    <property type="evidence" value="ECO:0007669"/>
    <property type="project" value="UniProtKB-KW"/>
</dbReference>
<dbReference type="PROSITE" id="PS50929">
    <property type="entry name" value="ABC_TM1F"/>
    <property type="match status" value="1"/>
</dbReference>
<keyword evidence="5 7" id="KW-1133">Transmembrane helix</keyword>
<dbReference type="InterPro" id="IPR011527">
    <property type="entry name" value="ABC1_TM_dom"/>
</dbReference>
<dbReference type="InterPro" id="IPR050173">
    <property type="entry name" value="ABC_transporter_C-like"/>
</dbReference>
<keyword evidence="4" id="KW-0067">ATP-binding</keyword>
<keyword evidence="3" id="KW-0547">Nucleotide-binding</keyword>
<dbReference type="PANTHER" id="PTHR24223">
    <property type="entry name" value="ATP-BINDING CASSETTE SUB-FAMILY C"/>
    <property type="match status" value="1"/>
</dbReference>
<dbReference type="SUPFAM" id="SSF90123">
    <property type="entry name" value="ABC transporter transmembrane region"/>
    <property type="match status" value="1"/>
</dbReference>
<dbReference type="GO" id="GO:0140359">
    <property type="term" value="F:ABC-type transporter activity"/>
    <property type="evidence" value="ECO:0007669"/>
    <property type="project" value="InterPro"/>
</dbReference>
<dbReference type="EMBL" id="MCGO01000169">
    <property type="protein sequence ID" value="ORY22912.1"/>
    <property type="molecule type" value="Genomic_DNA"/>
</dbReference>
<keyword evidence="6 7" id="KW-0472">Membrane</keyword>
<sequence>MVNVDVPALAEAVRSSHQILLVPFQLAFSFYYLSTLFGSGLYPVGIVAGVFLLIAPGLMFLIITSQEKYMKSGDVRLARLREILEGMKMIKMRGQESYFTKVLSDVRQTQLKAVFGMLVGLFGFVFMVLVVPYGMMIGTFMVYGKVLKLIRYFFD</sequence>